<accession>A0A0K2T2X2</accession>
<reference evidence="1" key="1">
    <citation type="submission" date="2014-05" db="EMBL/GenBank/DDBJ databases">
        <authorList>
            <person name="Chronopoulou M."/>
        </authorList>
    </citation>
    <scope>NUCLEOTIDE SEQUENCE</scope>
    <source>
        <tissue evidence="1">Whole organism</tissue>
    </source>
</reference>
<name>A0A0K2T2X2_LEPSM</name>
<protein>
    <submittedName>
        <fullName evidence="1">Putative LOC100905314 [Metaseiulus occidentalis]</fullName>
    </submittedName>
</protein>
<sequence>MMFSRRQRGYLPTLPNDYEKIDSYDVYEKRKKTITTENSNGDPPEFKIGNNVLVQIPISKTWDTKAVIKDIRDHIY</sequence>
<evidence type="ECO:0000313" key="1">
    <source>
        <dbReference type="EMBL" id="CDW19927.1"/>
    </source>
</evidence>
<dbReference type="AlphaFoldDB" id="A0A0K2T2X2"/>
<proteinExistence type="predicted"/>
<organism evidence="1">
    <name type="scientific">Lepeophtheirus salmonis</name>
    <name type="common">Salmon louse</name>
    <name type="synonym">Caligus salmonis</name>
    <dbReference type="NCBI Taxonomy" id="72036"/>
    <lineage>
        <taxon>Eukaryota</taxon>
        <taxon>Metazoa</taxon>
        <taxon>Ecdysozoa</taxon>
        <taxon>Arthropoda</taxon>
        <taxon>Crustacea</taxon>
        <taxon>Multicrustacea</taxon>
        <taxon>Hexanauplia</taxon>
        <taxon>Copepoda</taxon>
        <taxon>Siphonostomatoida</taxon>
        <taxon>Caligidae</taxon>
        <taxon>Lepeophtheirus</taxon>
    </lineage>
</organism>
<dbReference type="EMBL" id="HACA01002566">
    <property type="protein sequence ID" value="CDW19927.1"/>
    <property type="molecule type" value="Transcribed_RNA"/>
</dbReference>